<feature type="disulfide bond" evidence="31">
    <location>
        <begin position="148"/>
        <end position="166"/>
    </location>
</feature>
<evidence type="ECO:0000256" key="16">
    <source>
        <dbReference type="ARBA" id="ARBA00022837"/>
    </source>
</evidence>
<feature type="repeat" description="LDL-receptor class B" evidence="32">
    <location>
        <begin position="3301"/>
        <end position="3343"/>
    </location>
</feature>
<feature type="disulfide bond" evidence="31">
    <location>
        <begin position="3477"/>
        <end position="3489"/>
    </location>
</feature>
<dbReference type="FunFam" id="2.10.25.10:FF:000805">
    <property type="entry name" value="Low-density lipoprotein receptor-related protein 2"/>
    <property type="match status" value="1"/>
</dbReference>
<evidence type="ECO:0000313" key="37">
    <source>
        <dbReference type="Proteomes" id="UP000314986"/>
    </source>
</evidence>
<dbReference type="InterPro" id="IPR001881">
    <property type="entry name" value="EGF-like_Ca-bd_dom"/>
</dbReference>
<dbReference type="GO" id="GO:0031904">
    <property type="term" value="C:endosome lumen"/>
    <property type="evidence" value="ECO:0007669"/>
    <property type="project" value="UniProtKB-SubCell"/>
</dbReference>
<dbReference type="FunFam" id="2.10.25.10:FF:000009">
    <property type="entry name" value="Low-density lipoprotein receptor isoform 1"/>
    <property type="match status" value="2"/>
</dbReference>
<dbReference type="InterPro" id="IPR051221">
    <property type="entry name" value="LDLR-related"/>
</dbReference>
<feature type="disulfide bond" evidence="31">
    <location>
        <begin position="1127"/>
        <end position="1139"/>
    </location>
</feature>
<feature type="disulfide bond" evidence="31">
    <location>
        <begin position="2963"/>
        <end position="2981"/>
    </location>
</feature>
<dbReference type="GO" id="GO:0016324">
    <property type="term" value="C:apical plasma membrane"/>
    <property type="evidence" value="ECO:0007669"/>
    <property type="project" value="UniProtKB-SubCell"/>
</dbReference>
<feature type="domain" description="EGF-like" evidence="35">
    <location>
        <begin position="1351"/>
        <end position="1366"/>
    </location>
</feature>
<evidence type="ECO:0000256" key="2">
    <source>
        <dbReference type="ARBA" id="ARBA00004279"/>
    </source>
</evidence>
<keyword evidence="17" id="KW-0524">Neurogenesis</keyword>
<dbReference type="FunFam" id="2.120.10.30:FF:000035">
    <property type="entry name" value="Low-density lipoprotein receptor-related protein 2"/>
    <property type="match status" value="1"/>
</dbReference>
<dbReference type="CDD" id="cd00112">
    <property type="entry name" value="LDLa"/>
    <property type="match status" value="31"/>
</dbReference>
<feature type="repeat" description="LDL-receptor class B" evidence="32">
    <location>
        <begin position="4078"/>
        <end position="4120"/>
    </location>
</feature>
<keyword evidence="15" id="KW-0967">Endosome</keyword>
<feature type="disulfide bond" evidence="31">
    <location>
        <begin position="1134"/>
        <end position="1152"/>
    </location>
</feature>
<evidence type="ECO:0000256" key="21">
    <source>
        <dbReference type="ARBA" id="ARBA00023157"/>
    </source>
</evidence>
<evidence type="ECO:0000259" key="35">
    <source>
        <dbReference type="PROSITE" id="PS01186"/>
    </source>
</evidence>
<dbReference type="PANTHER" id="PTHR22722">
    <property type="entry name" value="LOW-DENSITY LIPOPROTEIN RECEPTOR-RELATED PROTEIN 2-RELATED"/>
    <property type="match status" value="1"/>
</dbReference>
<dbReference type="FunFam" id="4.10.400.10:FF:000108">
    <property type="entry name" value="Low-density lipoprotein receptor-related protein 2"/>
    <property type="match status" value="1"/>
</dbReference>
<feature type="disulfide bond" evidence="31">
    <location>
        <begin position="24"/>
        <end position="36"/>
    </location>
</feature>
<evidence type="ECO:0000256" key="24">
    <source>
        <dbReference type="ARBA" id="ARBA00023180"/>
    </source>
</evidence>
<feature type="disulfide bond" evidence="31">
    <location>
        <begin position="215"/>
        <end position="233"/>
    </location>
</feature>
<dbReference type="SUPFAM" id="SSF57424">
    <property type="entry name" value="LDL receptor-like module"/>
    <property type="match status" value="32"/>
</dbReference>
<feature type="domain" description="EGF-like" evidence="35">
    <location>
        <begin position="354"/>
        <end position="368"/>
    </location>
</feature>
<keyword evidence="18 33" id="KW-1133">Transmembrane helix</keyword>
<keyword evidence="16" id="KW-0106">Calcium</keyword>
<feature type="disulfide bond" evidence="31">
    <location>
        <begin position="2924"/>
        <end position="2942"/>
    </location>
</feature>
<feature type="disulfide bond" evidence="31">
    <location>
        <begin position="1249"/>
        <end position="1261"/>
    </location>
</feature>
<keyword evidence="37" id="KW-1185">Reference proteome</keyword>
<feature type="repeat" description="LDL-receptor class B" evidence="32">
    <location>
        <begin position="2178"/>
        <end position="2221"/>
    </location>
</feature>
<organism evidence="36 37">
    <name type="scientific">Callorhinchus milii</name>
    <name type="common">Ghost shark</name>
    <dbReference type="NCBI Taxonomy" id="7868"/>
    <lineage>
        <taxon>Eukaryota</taxon>
        <taxon>Metazoa</taxon>
        <taxon>Chordata</taxon>
        <taxon>Craniata</taxon>
        <taxon>Vertebrata</taxon>
        <taxon>Chondrichthyes</taxon>
        <taxon>Holocephali</taxon>
        <taxon>Chimaeriformes</taxon>
        <taxon>Callorhinchidae</taxon>
        <taxon>Callorhinchus</taxon>
    </lineage>
</organism>
<dbReference type="Pfam" id="PF07645">
    <property type="entry name" value="EGF_CA"/>
    <property type="match status" value="2"/>
</dbReference>
<dbReference type="FunFam" id="4.10.400.10:FF:000222">
    <property type="entry name" value="Low-density lipoprotein receptor-related protein 2"/>
    <property type="match status" value="1"/>
</dbReference>
<keyword evidence="5" id="KW-0813">Transport</keyword>
<evidence type="ECO:0000256" key="5">
    <source>
        <dbReference type="ARBA" id="ARBA00022448"/>
    </source>
</evidence>
<reference evidence="37" key="3">
    <citation type="journal article" date="2014" name="Nature">
        <title>Elephant shark genome provides unique insights into gnathostome evolution.</title>
        <authorList>
            <consortium name="International Elephant Shark Genome Sequencing Consortium"/>
            <person name="Venkatesh B."/>
            <person name="Lee A.P."/>
            <person name="Ravi V."/>
            <person name="Maurya A.K."/>
            <person name="Lian M.M."/>
            <person name="Swann J.B."/>
            <person name="Ohta Y."/>
            <person name="Flajnik M.F."/>
            <person name="Sutoh Y."/>
            <person name="Kasahara M."/>
            <person name="Hoon S."/>
            <person name="Gangu V."/>
            <person name="Roy S.W."/>
            <person name="Irimia M."/>
            <person name="Korzh V."/>
            <person name="Kondrychyn I."/>
            <person name="Lim Z.W."/>
            <person name="Tay B.H."/>
            <person name="Tohari S."/>
            <person name="Kong K.W."/>
            <person name="Ho S."/>
            <person name="Lorente-Galdos B."/>
            <person name="Quilez J."/>
            <person name="Marques-Bonet T."/>
            <person name="Raney B.J."/>
            <person name="Ingham P.W."/>
            <person name="Tay A."/>
            <person name="Hillier L.W."/>
            <person name="Minx P."/>
            <person name="Boehm T."/>
            <person name="Wilson R.K."/>
            <person name="Brenner S."/>
            <person name="Warren W.C."/>
        </authorList>
    </citation>
    <scope>NUCLEOTIDE SEQUENCE [LARGE SCALE GENOMIC DNA]</scope>
</reference>
<feature type="disulfide bond" evidence="31">
    <location>
        <begin position="1089"/>
        <end position="1101"/>
    </location>
</feature>
<feature type="disulfide bond" evidence="31">
    <location>
        <begin position="1268"/>
        <end position="1283"/>
    </location>
</feature>
<dbReference type="SMART" id="SM00179">
    <property type="entry name" value="EGF_CA"/>
    <property type="match status" value="10"/>
</dbReference>
<dbReference type="GO" id="GO:0043235">
    <property type="term" value="C:receptor complex"/>
    <property type="evidence" value="ECO:0007669"/>
    <property type="project" value="UniProtKB-ARBA"/>
</dbReference>
<dbReference type="PRINTS" id="PR00261">
    <property type="entry name" value="LDLRECEPTOR"/>
</dbReference>
<feature type="disulfide bond" evidence="31">
    <location>
        <begin position="3018"/>
        <end position="3033"/>
    </location>
</feature>
<feature type="repeat" description="LDL-receptor class B" evidence="32">
    <location>
        <begin position="4121"/>
        <end position="4164"/>
    </location>
</feature>
<feature type="disulfide bond" evidence="31">
    <location>
        <begin position="111"/>
        <end position="129"/>
    </location>
</feature>
<feature type="disulfide bond" evidence="31">
    <location>
        <begin position="2936"/>
        <end position="2951"/>
    </location>
</feature>
<comment type="subcellular location">
    <subcellularLocation>
        <location evidence="1">Apical cell membrane</location>
        <topology evidence="1">Single-pass type I membrane protein</topology>
    </subcellularLocation>
    <subcellularLocation>
        <location evidence="3">Cell projection</location>
        <location evidence="3">Axon</location>
    </subcellularLocation>
    <subcellularLocation>
        <location evidence="2">Cell projection</location>
        <location evidence="2">Dendrite</location>
    </subcellularLocation>
    <subcellularLocation>
        <location evidence="27">Endosome lumen</location>
    </subcellularLocation>
    <subcellularLocation>
        <location evidence="26">Membrane</location>
        <location evidence="26">Coated pit</location>
    </subcellularLocation>
</comment>
<feature type="disulfide bond" evidence="31">
    <location>
        <begin position="3859"/>
        <end position="3877"/>
    </location>
</feature>
<reference evidence="37" key="1">
    <citation type="journal article" date="2006" name="Science">
        <title>Ancient noncoding elements conserved in the human genome.</title>
        <authorList>
            <person name="Venkatesh B."/>
            <person name="Kirkness E.F."/>
            <person name="Loh Y.H."/>
            <person name="Halpern A.L."/>
            <person name="Lee A.P."/>
            <person name="Johnson J."/>
            <person name="Dandona N."/>
            <person name="Viswanathan L.D."/>
            <person name="Tay A."/>
            <person name="Venter J.C."/>
            <person name="Strausberg R.L."/>
            <person name="Brenner S."/>
        </authorList>
    </citation>
    <scope>NUCLEOTIDE SEQUENCE [LARGE SCALE GENOMIC DNA]</scope>
</reference>
<keyword evidence="19" id="KW-0729">SH3-binding</keyword>
<feature type="disulfide bond" evidence="31">
    <location>
        <begin position="2709"/>
        <end position="2721"/>
    </location>
</feature>
<dbReference type="GO" id="GO:0005905">
    <property type="term" value="C:clathrin-coated pit"/>
    <property type="evidence" value="ECO:0007669"/>
    <property type="project" value="UniProtKB-KW"/>
</dbReference>
<feature type="repeat" description="LDL-receptor class B" evidence="32">
    <location>
        <begin position="1456"/>
        <end position="1498"/>
    </location>
</feature>
<feature type="disulfide bond" evidence="31">
    <location>
        <begin position="2956"/>
        <end position="2968"/>
    </location>
</feature>
<dbReference type="FunFam" id="4.10.400.10:FF:000011">
    <property type="entry name" value="Low-density lipoprotein receptor-related protein 1"/>
    <property type="match status" value="2"/>
</dbReference>
<feature type="disulfide bond" evidence="31">
    <location>
        <begin position="3702"/>
        <end position="3717"/>
    </location>
</feature>
<dbReference type="InterPro" id="IPR000152">
    <property type="entry name" value="EGF-type_Asp/Asn_hydroxyl_site"/>
</dbReference>
<keyword evidence="9" id="KW-0254">Endocytosis</keyword>
<comment type="similarity">
    <text evidence="4">Belongs to the LDLR family.</text>
</comment>
<feature type="repeat" description="LDL-receptor class B" evidence="32">
    <location>
        <begin position="863"/>
        <end position="906"/>
    </location>
</feature>
<keyword evidence="14" id="KW-1009">Hearing</keyword>
<dbReference type="FunFam" id="2.120.10.30:FF:000040">
    <property type="entry name" value="Low-density lipoprotein receptor-related protein 2"/>
    <property type="match status" value="1"/>
</dbReference>
<dbReference type="GO" id="GO:0030425">
    <property type="term" value="C:dendrite"/>
    <property type="evidence" value="ECO:0007669"/>
    <property type="project" value="UniProtKB-SubCell"/>
</dbReference>
<feature type="disulfide bond" evidence="31">
    <location>
        <begin position="3484"/>
        <end position="3502"/>
    </location>
</feature>
<dbReference type="FunFam" id="4.10.400.10:FF:000005">
    <property type="entry name" value="low-density lipoprotein receptor-related protein 1B"/>
    <property type="match status" value="2"/>
</dbReference>
<dbReference type="Gene3D" id="2.10.25.10">
    <property type="entry name" value="Laminin"/>
    <property type="match status" value="8"/>
</dbReference>
<feature type="disulfide bond" evidence="31">
    <location>
        <begin position="3006"/>
        <end position="3024"/>
    </location>
</feature>
<feature type="disulfide bond" evidence="31">
    <location>
        <begin position="2832"/>
        <end position="2844"/>
    </location>
</feature>
<feature type="disulfide bond" evidence="31">
    <location>
        <begin position="3566"/>
        <end position="3584"/>
    </location>
</feature>
<dbReference type="InterPro" id="IPR011042">
    <property type="entry name" value="6-blade_b-propeller_TolB-like"/>
</dbReference>
<evidence type="ECO:0000256" key="25">
    <source>
        <dbReference type="ARBA" id="ARBA00023273"/>
    </source>
</evidence>
<dbReference type="PANTHER" id="PTHR22722:SF11">
    <property type="entry name" value="LOW-DENSITY LIPOPROTEIN RECEPTOR-RELATED PROTEIN 2"/>
    <property type="match status" value="1"/>
</dbReference>
<evidence type="ECO:0000256" key="18">
    <source>
        <dbReference type="ARBA" id="ARBA00022989"/>
    </source>
</evidence>
<feature type="disulfide bond" evidence="31">
    <location>
        <begin position="2756"/>
        <end position="2774"/>
    </location>
</feature>
<dbReference type="InterPro" id="IPR049883">
    <property type="entry name" value="NOTCH1_EGF-like"/>
</dbReference>
<evidence type="ECO:0000256" key="9">
    <source>
        <dbReference type="ARBA" id="ARBA00022583"/>
    </source>
</evidence>
<dbReference type="Pfam" id="PF00057">
    <property type="entry name" value="Ldl_recept_a"/>
    <property type="match status" value="30"/>
</dbReference>
<reference evidence="36" key="4">
    <citation type="submission" date="2025-08" db="UniProtKB">
        <authorList>
            <consortium name="Ensembl"/>
        </authorList>
    </citation>
    <scope>IDENTIFICATION</scope>
</reference>
<feature type="disulfide bond" evidence="31">
    <location>
        <begin position="3683"/>
        <end position="3695"/>
    </location>
</feature>
<feature type="domain" description="EGF-like" evidence="35">
    <location>
        <begin position="1391"/>
        <end position="1406"/>
    </location>
</feature>
<evidence type="ECO:0000256" key="19">
    <source>
        <dbReference type="ARBA" id="ARBA00023036"/>
    </source>
</evidence>
<feature type="domain" description="EGF-like" evidence="35">
    <location>
        <begin position="1703"/>
        <end position="1718"/>
    </location>
</feature>
<dbReference type="FunFam" id="2.120.10.30:FF:000049">
    <property type="entry name" value="LDL receptor related protein 2"/>
    <property type="match status" value="1"/>
</dbReference>
<reference evidence="36" key="5">
    <citation type="submission" date="2025-09" db="UniProtKB">
        <authorList>
            <consortium name="Ensembl"/>
        </authorList>
    </citation>
    <scope>IDENTIFICATION</scope>
</reference>
<evidence type="ECO:0000256" key="13">
    <source>
        <dbReference type="ARBA" id="ARBA00022737"/>
    </source>
</evidence>
<feature type="repeat" description="LDL-receptor class B" evidence="32">
    <location>
        <begin position="777"/>
        <end position="818"/>
    </location>
</feature>
<feature type="disulfide bond" evidence="31">
    <location>
        <begin position="3815"/>
        <end position="3833"/>
    </location>
</feature>
<feature type="repeat" description="LDL-receptor class B" evidence="32">
    <location>
        <begin position="419"/>
        <end position="461"/>
    </location>
</feature>
<feature type="disulfide bond" evidence="31">
    <location>
        <begin position="1256"/>
        <end position="1274"/>
    </location>
</feature>
<feature type="disulfide bond" evidence="31">
    <location>
        <begin position="43"/>
        <end position="58"/>
    </location>
</feature>
<feature type="disulfide bond" evidence="31">
    <location>
        <begin position="1096"/>
        <end position="1114"/>
    </location>
</feature>
<feature type="disulfide bond" evidence="31">
    <location>
        <begin position="1006"/>
        <end position="1018"/>
    </location>
</feature>
<dbReference type="FunFam" id="4.10.400.10:FF:000002">
    <property type="entry name" value="Low-density lipoprotein receptor-related protein 1"/>
    <property type="match status" value="3"/>
</dbReference>
<dbReference type="FunFam" id="4.10.400.10:FF:000147">
    <property type="entry name" value="Low-density lipoprotein receptor-related protein 2"/>
    <property type="match status" value="2"/>
</dbReference>
<dbReference type="CDD" id="cd00054">
    <property type="entry name" value="EGF_CA"/>
    <property type="match status" value="2"/>
</dbReference>
<dbReference type="InterPro" id="IPR000742">
    <property type="entry name" value="EGF"/>
</dbReference>
<dbReference type="InterPro" id="IPR002172">
    <property type="entry name" value="LDrepeatLR_classA_rpt"/>
</dbReference>
<dbReference type="GeneTree" id="ENSGT00940000157232"/>
<feature type="disulfide bond" evidence="31">
    <location>
        <begin position="3663"/>
        <end position="3678"/>
    </location>
</feature>
<dbReference type="InterPro" id="IPR018097">
    <property type="entry name" value="EGF_Ca-bd_CS"/>
</dbReference>
<feature type="chain" id="PRO_5021269357" description="Low-density lipoprotein receptor-related protein 2" evidence="34">
    <location>
        <begin position="22"/>
        <end position="4466"/>
    </location>
</feature>
<dbReference type="Gene3D" id="4.10.400.10">
    <property type="entry name" value="Low-density Lipoprotein Receptor"/>
    <property type="match status" value="34"/>
</dbReference>
<feature type="disulfide bond" evidence="31">
    <location>
        <begin position="2839"/>
        <end position="2857"/>
    </location>
</feature>
<dbReference type="SMART" id="SM00181">
    <property type="entry name" value="EGF"/>
    <property type="match status" value="20"/>
</dbReference>
<proteinExistence type="inferred from homology"/>
<dbReference type="FunFam" id="2.120.10.30:FF:000008">
    <property type="entry name" value="Low-density lipoprotein receptor-related protein 4"/>
    <property type="match status" value="1"/>
</dbReference>
<accession>A0A4W3HNW6</accession>
<dbReference type="GO" id="GO:0007399">
    <property type="term" value="P:nervous system development"/>
    <property type="evidence" value="ECO:0007669"/>
    <property type="project" value="UniProtKB-KW"/>
</dbReference>
<feature type="repeat" description="LDL-receptor class B" evidence="32">
    <location>
        <begin position="2487"/>
        <end position="2530"/>
    </location>
</feature>
<dbReference type="Ensembl" id="ENSCMIT00000019288.1">
    <property type="protein sequence ID" value="ENSCMIP00000018928.1"/>
    <property type="gene ID" value="ENSCMIG00000008790.1"/>
</dbReference>
<dbReference type="InterPro" id="IPR023415">
    <property type="entry name" value="LDLR_class-A_CS"/>
</dbReference>
<feature type="disulfide bond" evidence="31">
    <location>
        <begin position="3651"/>
        <end position="3669"/>
    </location>
</feature>
<feature type="repeat" description="LDL-receptor class B" evidence="32">
    <location>
        <begin position="552"/>
        <end position="594"/>
    </location>
</feature>
<feature type="disulfide bond" evidence="31">
    <location>
        <begin position="1146"/>
        <end position="1161"/>
    </location>
</feature>
<dbReference type="SUPFAM" id="SSF57196">
    <property type="entry name" value="EGF/Laminin"/>
    <property type="match status" value="5"/>
</dbReference>
<evidence type="ECO:0000313" key="36">
    <source>
        <dbReference type="Ensembl" id="ENSCMIP00000018928.1"/>
    </source>
</evidence>
<dbReference type="Pfam" id="PF24468">
    <property type="entry name" value="EGF_LRP2"/>
    <property type="match status" value="1"/>
</dbReference>
<feature type="signal peptide" evidence="34">
    <location>
        <begin position="1"/>
        <end position="21"/>
    </location>
</feature>
<evidence type="ECO:0000256" key="14">
    <source>
        <dbReference type="ARBA" id="ARBA00022740"/>
    </source>
</evidence>
<feature type="repeat" description="LDL-receptor class B" evidence="32">
    <location>
        <begin position="1499"/>
        <end position="1541"/>
    </location>
</feature>
<protein>
    <recommendedName>
        <fullName evidence="28">Low-density lipoprotein receptor-related protein 2</fullName>
    </recommendedName>
    <alternativeName>
        <fullName evidence="29">Glycoprotein 330</fullName>
    </alternativeName>
    <alternativeName>
        <fullName evidence="30">Megalin</fullName>
    </alternativeName>
</protein>
<evidence type="ECO:0000256" key="4">
    <source>
        <dbReference type="ARBA" id="ARBA00009939"/>
    </source>
</evidence>
<evidence type="ECO:0000256" key="31">
    <source>
        <dbReference type="PROSITE-ProRule" id="PRU00124"/>
    </source>
</evidence>
<dbReference type="InterPro" id="IPR009030">
    <property type="entry name" value="Growth_fac_rcpt_cys_sf"/>
</dbReference>
<evidence type="ECO:0000256" key="17">
    <source>
        <dbReference type="ARBA" id="ARBA00022902"/>
    </source>
</evidence>
<evidence type="ECO:0000256" key="29">
    <source>
        <dbReference type="ARBA" id="ARBA00077868"/>
    </source>
</evidence>
<keyword evidence="23" id="KW-0168">Coated pit</keyword>
<dbReference type="PROSITE" id="PS01209">
    <property type="entry name" value="LDLRA_1"/>
    <property type="match status" value="14"/>
</dbReference>
<keyword evidence="11" id="KW-0479">Metal-binding</keyword>
<evidence type="ECO:0000256" key="23">
    <source>
        <dbReference type="ARBA" id="ARBA00023176"/>
    </source>
</evidence>
<dbReference type="FunFam" id="2.10.25.10:FF:000240">
    <property type="entry name" value="Vitamin K-dependent protein S"/>
    <property type="match status" value="1"/>
</dbReference>
<feature type="disulfide bond" evidence="31">
    <location>
        <begin position="3623"/>
        <end position="3638"/>
    </location>
</feature>
<evidence type="ECO:0000256" key="11">
    <source>
        <dbReference type="ARBA" id="ARBA00022723"/>
    </source>
</evidence>
<feature type="repeat" description="LDL-receptor class B" evidence="32">
    <location>
        <begin position="1860"/>
        <end position="1907"/>
    </location>
</feature>
<feature type="disulfide bond" evidence="31">
    <location>
        <begin position="2675"/>
        <end position="2693"/>
    </location>
</feature>
<feature type="repeat" description="LDL-receptor class B" evidence="32">
    <location>
        <begin position="1768"/>
        <end position="1810"/>
    </location>
</feature>
<feature type="disulfide bond" evidence="31">
    <location>
        <begin position="1185"/>
        <end position="1200"/>
    </location>
</feature>
<feature type="disulfide bond" evidence="31">
    <location>
        <begin position="3741"/>
        <end position="3756"/>
    </location>
</feature>
<dbReference type="GO" id="GO:0017124">
    <property type="term" value="F:SH3 domain binding"/>
    <property type="evidence" value="ECO:0007669"/>
    <property type="project" value="UniProtKB-KW"/>
</dbReference>
<feature type="repeat" description="LDL-receptor class B" evidence="32">
    <location>
        <begin position="3257"/>
        <end position="3300"/>
    </location>
</feature>
<dbReference type="PROSITE" id="PS01187">
    <property type="entry name" value="EGF_CA"/>
    <property type="match status" value="2"/>
</dbReference>
<keyword evidence="20 33" id="KW-0472">Membrane</keyword>
<feature type="disulfide bond" evidence="31">
    <location>
        <begin position="2668"/>
        <end position="2680"/>
    </location>
</feature>
<dbReference type="FunFam" id="4.10.400.10:FF:000024">
    <property type="entry name" value="Low-density lipoprotein RecePtor related"/>
    <property type="match status" value="1"/>
</dbReference>
<feature type="disulfide bond" evidence="31">
    <location>
        <begin position="2728"/>
        <end position="2743"/>
    </location>
</feature>
<feature type="domain" description="EGF-like" evidence="35">
    <location>
        <begin position="2019"/>
        <end position="2034"/>
    </location>
</feature>
<feature type="disulfide bond" evidence="31">
    <location>
        <begin position="208"/>
        <end position="220"/>
    </location>
</feature>
<dbReference type="FunFam" id="4.10.400.10:FF:000004">
    <property type="entry name" value="Low-density lipoprotein receptor-related protein 1"/>
    <property type="match status" value="1"/>
</dbReference>
<dbReference type="InterPro" id="IPR000033">
    <property type="entry name" value="LDLR_classB_rpt"/>
</dbReference>
<evidence type="ECO:0000256" key="10">
    <source>
        <dbReference type="ARBA" id="ARBA00022692"/>
    </source>
</evidence>
<feature type="disulfide bond" evidence="31">
    <location>
        <begin position="3690"/>
        <end position="3708"/>
    </location>
</feature>
<feature type="disulfide bond" evidence="31">
    <location>
        <begin position="104"/>
        <end position="116"/>
    </location>
</feature>
<dbReference type="FunFam" id="4.10.400.10:FF:000045">
    <property type="entry name" value="Low-density lipoprotein receptor-related protein 2"/>
    <property type="match status" value="2"/>
</dbReference>
<dbReference type="SMART" id="SM00135">
    <property type="entry name" value="LY"/>
    <property type="match status" value="36"/>
</dbReference>
<feature type="disulfide bond" evidence="31">
    <location>
        <begin position="1066"/>
        <end position="1081"/>
    </location>
</feature>
<evidence type="ECO:0000256" key="22">
    <source>
        <dbReference type="ARBA" id="ARBA00023170"/>
    </source>
</evidence>
<evidence type="ECO:0000256" key="3">
    <source>
        <dbReference type="ARBA" id="ARBA00004489"/>
    </source>
</evidence>
<keyword evidence="10 33" id="KW-0812">Transmembrane</keyword>
<feature type="disulfide bond" evidence="31">
    <location>
        <begin position="3766"/>
        <end position="3778"/>
    </location>
</feature>
<feature type="disulfide bond" evidence="31">
    <location>
        <begin position="3729"/>
        <end position="3747"/>
    </location>
</feature>
<evidence type="ECO:0000256" key="12">
    <source>
        <dbReference type="ARBA" id="ARBA00022729"/>
    </source>
</evidence>
<feature type="domain" description="EGF-like" evidence="35">
    <location>
        <begin position="3059"/>
        <end position="3074"/>
    </location>
</feature>
<dbReference type="FunFam" id="2.120.10.30:FF:000241">
    <property type="entry name" value="Low-density lipoprotein receptor-related protein 6"/>
    <property type="match status" value="3"/>
</dbReference>
<dbReference type="InterPro" id="IPR056588">
    <property type="entry name" value="EGF_LRP2"/>
</dbReference>
<evidence type="ECO:0000256" key="20">
    <source>
        <dbReference type="ARBA" id="ARBA00023136"/>
    </source>
</evidence>
<feature type="disulfide bond" evidence="31">
    <location>
        <begin position="3773"/>
        <end position="3791"/>
    </location>
</feature>
<feature type="disulfide bond" evidence="31">
    <location>
        <begin position="31"/>
        <end position="49"/>
    </location>
</feature>
<feature type="disulfide bond" evidence="31">
    <location>
        <begin position="1047"/>
        <end position="1059"/>
    </location>
</feature>
<feature type="disulfide bond" evidence="31">
    <location>
        <begin position="2716"/>
        <end position="2734"/>
    </location>
</feature>
<dbReference type="PROSITE" id="PS50068">
    <property type="entry name" value="LDLRA_2"/>
    <property type="match status" value="34"/>
</dbReference>
<dbReference type="Pfam" id="PF12662">
    <property type="entry name" value="cEGF"/>
    <property type="match status" value="1"/>
</dbReference>
<feature type="disulfide bond" evidence="31">
    <location>
        <begin position="3722"/>
        <end position="3734"/>
    </location>
</feature>
<feature type="domain" description="EGF-like" evidence="35">
    <location>
        <begin position="3100"/>
        <end position="3115"/>
    </location>
</feature>
<dbReference type="FunFam" id="4.10.400.10:FF:000134">
    <property type="entry name" value="Low-density lipoprotein RecePtor related"/>
    <property type="match status" value="1"/>
</dbReference>
<evidence type="ECO:0000256" key="34">
    <source>
        <dbReference type="SAM" id="SignalP"/>
    </source>
</evidence>
<keyword evidence="25" id="KW-0966">Cell projection</keyword>
<evidence type="ECO:0000256" key="15">
    <source>
        <dbReference type="ARBA" id="ARBA00022753"/>
    </source>
</evidence>
<feature type="disulfide bond" evidence="31">
    <location>
        <begin position="1108"/>
        <end position="1123"/>
    </location>
</feature>
<dbReference type="SUPFAM" id="SSF57184">
    <property type="entry name" value="Growth factor receptor domain"/>
    <property type="match status" value="2"/>
</dbReference>
<evidence type="ECO:0000256" key="28">
    <source>
        <dbReference type="ARBA" id="ARBA00074420"/>
    </source>
</evidence>
<dbReference type="Pfam" id="PF14670">
    <property type="entry name" value="FXa_inhibition"/>
    <property type="match status" value="3"/>
</dbReference>
<feature type="disulfide bond" evidence="31">
    <location>
        <begin position="3559"/>
        <end position="3571"/>
    </location>
</feature>
<dbReference type="GO" id="GO:0005509">
    <property type="term" value="F:calcium ion binding"/>
    <property type="evidence" value="ECO:0007669"/>
    <property type="project" value="InterPro"/>
</dbReference>
<dbReference type="GO" id="GO:0030424">
    <property type="term" value="C:axon"/>
    <property type="evidence" value="ECO:0007669"/>
    <property type="project" value="UniProtKB-SubCell"/>
</dbReference>
<feature type="repeat" description="LDL-receptor class B" evidence="32">
    <location>
        <begin position="1544"/>
        <end position="1587"/>
    </location>
</feature>
<feature type="disulfide bond" evidence="31">
    <location>
        <begin position="3525"/>
        <end position="3543"/>
    </location>
</feature>
<feature type="disulfide bond" evidence="31">
    <location>
        <begin position="2917"/>
        <end position="2929"/>
    </location>
</feature>
<dbReference type="Proteomes" id="UP000314986">
    <property type="component" value="Unassembled WGS sequence"/>
</dbReference>
<evidence type="ECO:0000256" key="32">
    <source>
        <dbReference type="PROSITE-ProRule" id="PRU00461"/>
    </source>
</evidence>
<dbReference type="InterPro" id="IPR026823">
    <property type="entry name" value="cEGF"/>
</dbReference>
<evidence type="ECO:0000256" key="1">
    <source>
        <dbReference type="ARBA" id="ARBA00004247"/>
    </source>
</evidence>
<evidence type="ECO:0000256" key="26">
    <source>
        <dbReference type="ARBA" id="ARBA00037878"/>
    </source>
</evidence>
<dbReference type="GO" id="GO:0042562">
    <property type="term" value="F:hormone binding"/>
    <property type="evidence" value="ECO:0007669"/>
    <property type="project" value="TreeGrafter"/>
</dbReference>
<feature type="disulfide bond" evidence="31">
    <location>
        <begin position="1013"/>
        <end position="1031"/>
    </location>
</feature>
<feature type="disulfide bond" evidence="31">
    <location>
        <begin position="123"/>
        <end position="138"/>
    </location>
</feature>
<dbReference type="FunFam" id="2.10.25.10:FF:000010">
    <property type="entry name" value="Pro-epidermal growth factor"/>
    <property type="match status" value="1"/>
</dbReference>
<keyword evidence="21 31" id="KW-1015">Disulfide bond</keyword>
<dbReference type="PROSITE" id="PS01186">
    <property type="entry name" value="EGF_2"/>
    <property type="match status" value="7"/>
</dbReference>
<feature type="repeat" description="LDL-receptor class B" evidence="32">
    <location>
        <begin position="4166"/>
        <end position="4208"/>
    </location>
</feature>
<evidence type="ECO:0000256" key="6">
    <source>
        <dbReference type="ARBA" id="ARBA00022475"/>
    </source>
</evidence>
<feature type="repeat" description="LDL-receptor class B" evidence="32">
    <location>
        <begin position="2531"/>
        <end position="2572"/>
    </location>
</feature>
<feature type="disulfide bond" evidence="31">
    <location>
        <begin position="1054"/>
        <end position="1072"/>
    </location>
</feature>
<evidence type="ECO:0000256" key="30">
    <source>
        <dbReference type="ARBA" id="ARBA00080738"/>
    </source>
</evidence>
<keyword evidence="22" id="KW-0675">Receptor</keyword>
<dbReference type="PROSITE" id="PS00010">
    <property type="entry name" value="ASX_HYDROXYL"/>
    <property type="match status" value="2"/>
</dbReference>
<dbReference type="PROSITE" id="PS51120">
    <property type="entry name" value="LDLRB"/>
    <property type="match status" value="21"/>
</dbReference>
<feature type="repeat" description="LDL-receptor class B" evidence="32">
    <location>
        <begin position="3163"/>
        <end position="3205"/>
    </location>
</feature>
<feature type="repeat" description="LDL-receptor class B" evidence="32">
    <location>
        <begin position="1908"/>
        <end position="1949"/>
    </location>
</feature>
<feature type="repeat" description="LDL-receptor class B" evidence="32">
    <location>
        <begin position="462"/>
        <end position="504"/>
    </location>
</feature>
<dbReference type="GO" id="GO:0007605">
    <property type="term" value="P:sensory perception of sound"/>
    <property type="evidence" value="ECO:0007669"/>
    <property type="project" value="UniProtKB-KW"/>
</dbReference>
<dbReference type="GO" id="GO:0006898">
    <property type="term" value="P:receptor-mediated endocytosis"/>
    <property type="evidence" value="ECO:0007669"/>
    <property type="project" value="UniProtKB-ARBA"/>
</dbReference>
<feature type="transmembrane region" description="Helical" evidence="33">
    <location>
        <begin position="4342"/>
        <end position="4372"/>
    </location>
</feature>
<sequence>MACSPLPLTLLLTLWALQCNSKDCRNNQFQCEDGRCIPLYWRCDAVSDCSDSSDEQGCPRQTCGSNHFQCESDGECISETWVCDGEEDCDDGSDEHQQCSRRTCSSYQFTCTNGLCIPAEYRCDHVNDCTDKIDERDCQYPDCTELSCLSGACYNQSQKCDGVLDCRDGADETNCSMYCFSCGQSLRLSCDLLLIDDADPLLSVYPSCKGNFFTCPSGHCIHQAWLCDGDDDCGDNADERGCENSEQEECFPGKWKCPGSQHCIPIDKICDETVDCPFGEDETNITAGKNCSISNCAALSCEHRCHASPTGGVCYCPLGFVISPNARSCVDFDECKLWGICDQLCEDQVGSQMCSCVEGYVLEHHKHCRANASTGVPSIIFSNGRDLLMGDIHGMNLKILVQSHNRGIAVGVDFHYHLGMIFWTDTVQNKVFSADVSGSGIRQVLNVSVDTPENLAVDWVNNKLYVVETSIDRIDLVDLDGSNRVTIIAENLGSPRGIALDPTVGYMFFSDWNDASGEPKLERAYMDGTHRFDVVKTKLGWPGGITLDIITKRLYWVDSHFDYLETVTYDGLERKTVLSGGAAIPHPVGITHFEDKLYYTDWTKLGVMKSNKFTESNPQILYQTSLKPYGITVYHRLRQPFVRNPCGSNNSGCEQICVLSHGSDNDGLGFRCKCKLGFDLHSDGKHCYVVSQFLLLSSQLAVRGIPFNISSQEDIILPITASPSFFVGLDFDAVQRAVFFSDLRQNLIYKQNINGTEILITNRVDAVEDLAFDWISRNLYWTDVRYRSISVLRLADRSRTAIIENLNNPRAIVVHPVMGYIFWTDWFRPAKIMRAWGDGSNAMPIVNTTLGWPNGLAIDWSSQRLYWVDAFFDKIEHSTFSGSDRQTLNRISQISHPFGLTIFGYAYFTDWRLKGIIRVRKTDGGEMTIIRRGINYLMHVKSFDASIHVGSNYCNRPANPNGDCSHFCFPIPNYQRVCGCPYGMKLDSDNMNCVEDPSNEPPTQQCGSFSFACANGRCVPRYKHCDGVNDCHDNSDELNCGTQNTTCSPAAFTCTNHQCVPSHWRCDGQNDCIDSSDEQNCPTRGPVSCSGNYFTCSNNRCVPMRWVCDTDNDCGDGSDELSCSNTCRPGQFFCPDHRCIDTYFVCDGDEDCQDGADEQGCVYNCTSYEFKCASGDRCISKFYLCDGVFDCNDQSDEVDCPTRSPGLCHQNEFQCQGDGACIPSSWECDGHGDCADGSDEHLSCPPKTCSSNFFRCDNGNCVHRGWLCDGDDDCRDMSDERDCPTQPFRCPSHQWQCPELSVCVNLAKVCDGTPDCPNSADESPLCNMESCSDNNAGCTHQCIQGPFGAQCVCPDGYLLANDSKTCEDIDECNPPGFCSQLCYNERGSFRCTCGEGYDLEADQRTCKVSDSRDALLLVATGGQLISDNISARPNYLRSVIRNGRTIVAVDFDSTSGRIYWSDVTQDKVWSAFQNGTDQKIIFDSGVTVTENIAVDWVGRNLYWADYILETIEVSNLDGNHRTVLLSENITNPRGLVLDPRNDAHLMFWTDWGRNPRIEKASMDGTQRTVIVSEKIFWPNGLAIDYPTKLLYFADAYLDYIEYCDYNGNNRHQVLASDLVLNHPHAITIFEDFVYWTDRYSHRVMRANKWHGENQTVLIYNIYYPLGIVAVHPVRQPPDSNPCASNPCSHLCLLSATGPRFYSCACPSGWKLMSDFQTCAKSNEPFLIVVKSSIVYGISLNPEEKANDAMVPIAGLSNGNDVDFDDEAEMIYWVEYPGEIHQVKSDGTNRDIFAPAADIGHPIGLAFDWISKNLYYTNAGQQSIDVIKAHGNKYRKTLLTNTGQSSGVGTPIGITVDPAREKMYWTDQGTENGIPAKIASADMDGSNPEILFTDNLRHVEFITIDIKESYLYWGVTSTGLIERGNVNGTNRMTVVSDLSHPWGIAVHGNFLYYTDYAYEVIERVDLTTHEKVAMRDNTPGLKCLKVHFRDKSAGSSNGCSSNGGACQHLCLPKPGGMFTCACATGFRLNPDNRTCSLFNSFVVVSQLWSIRGFSLDEADHGEAMMPVGGYTLFAAHLDVHMDSGFIYWCDLHSFWTYGAGIRRIKPDGSSFQNIVVSGIGQNGVRGIAVDWLAGNLYFTNGFLTETYIEVVRLNSTLRRVLIKTSVDRPRHIVVNPKLRYIYWADYGQQPKIERASLDGSNRTILVDDGIAMPRGLAVDRKTDYIYWVDDSFDLIARIPPNGGEREYIRFGSRYPTPYGITIFEDSMIWVDRNLKKIFRASKEPGNTEQPTVIRDNLGSLRDVVMFDKQTQPTSPGEVNNNPCLNENGGCAQFCFALPETEMAKCGCAHGKLDTDGKTCVISTNNFLIYATESTISSLRLDPTDHVLPFPVVNVLRTAVALDYDSVENRIYFTQNSWGGHSKISYISLSSPTRLGAPDGIAFDWINKRIYYSDYLNQTINSIGVNGHNRTIIANVPRPRAIVLDPCRGYMYWTDWGTHAKIERATLGGNFRIPIVNTSLVWPNGLTLDLEDQKLYWADASLRKIERSNLVGTDREVIVSTAIFPFAVTLYEEYLYWTDWSTKSIYRVNKDDGSDQLVMIQSLPLRPMDIHVLSDSKQQHCSNPCDQFNGGCSHICTPGPHGAECQCPAHGNWRLANNNKDCVPASAATCGLDYFTCLNGNCIPDRWKCDNDNDCGDRSDEAERVCAFHVCPLSAFTCDNGRCTPYSYRCDHYNDCGDNSDEADCLFPTCNPNTEFTCNNGRCINRSSVCNGVNNCHDNGTTDETNCPDRTCQSGYVKCQTTNICIPRTYLCDGDNDCGDMSDESATHCATGTCTEHEFRCSSGRCVPSHWYCDREADCADGSDEPSTCANRNCTATEFTCLNNRPPQRRCIPRVWVCDGDADCSDALDEHQNCTRRSCQESEFTCDNGLCIRSSYRCDRRNDCGDASDERGCTYQPCAQHQFTCHNGRCVSQLWVCDGDNDCGDESDELEHMCQTAEPTCPPQQFKCDNGNCIENVKVCNRVNDCSDNSDEKTCGINECSAPALNHCNQICTNTLTSFICSCHPGYQLMADRQTCEDIDECSVMPSVCSQICENTEGSHVCKCAPGYIREPDGKTCRQNSNIEPYLLFCNRYYIRNLSADGALYSLVVQGLTNVVALDFDRVEQRLYWIDFGRRILERMFLNGTQKETVINHDLLGAESLAVDWVARKLYWVDNVKKCLNVGELDGRLRKRLIDHCIDANNTYCFTYPRGIVVHPKYGYVFWADWGTQAYIGRAGMDGNHKLAIITTKLEWPGGLTIDYTNDKLYWCDAHLNYIEFSDLDGNHRHSVFDGTLAHPFAITLFEDTIYWTDWNTRSVEKANKYTGEGQMLLVNITHRPFDIHVYHPYRQPIVTNPCGVNNGGCSHLCLIASGGQSYTCECPDHFLLLTVGNTAQCFHNCLSTHYRCLDNERCIPIWWKCDGQRDCRDGSDEPATCPVRFCRVGQFQCNDGNCTSSNFLCDAFENCPDGSDEDTVLCDTHECESYQWQCANKRCIPEAWQCDGDNDCLDGSDEAPGHCASRSCSPGQFKCDNGRCIPQAWKCDVDNDCGDNSDEPHDECMGPDYRCDNHTEFSCKTNYRCIPMWAVCNGHDNCRDNSDEQNCEERTCNPSGDFRCDNHQCIPLRWRCDREVDCQDGSDEQNCSPRECTESEFRCDNLRCIPGRWVCDHDNDCEDHSDERDCELLTCLPDYFECNSGHCVPERFKCDGNPDCLDYSDESTCPTRYPNGTYCPPFLFECHNHVCVLPKWRCDGDDDCGDGSDEELHLCLEISCDAAFRFRCDNNRCVYSHELCNGIDDCGDESDEKEEHCQPPTHGPCTTEQYKCGNGYCIPLAYVCDNYGDCPDQSDEFGCFYGTTRSCAENLCEHNCTDLPKGGFICFCRSGYKPSEVDRNNCDDINECEIFSSCPQDCKNSKGSYECFCAEGFRSVGEEHGTQCVANGNPPILLLPDNIRIRRYSLSSERFTDYVQNEEHIKAVGYIWEPEQPDLSIVYWTVLGRGSDHGAIKRAHLTTFDDNGNNPITAVDLELKYIVSPDGIAVDWVGRHIYWTDATTNRIEVAKLDGRYRKWLISSQLDQPAAIAVNPKLGLLYWADWGRMAKIEMAWMDGQHRQVLVDSDLGWPTGLTIDYLNGDRVYWCDSKENLIESMQHDGTDRKLVIIGDLGNPYSLDVFENHLYWTSKERGEVWKQNKFGNGRKVKIMTVNPWLTQVLVYQQNRYNLSVPNPCQDVCSHLCLLNPGGYTCTCPQGSQFFPGSSSECDAAIEVRKAMPPACQCRNGGTCYIDKDVAKCTTGGWCLTTLQCEGSCEGFIFVFVFAAITVLVTLIIILIVGALAVGGFLNYRRTGSVLPSFPKLPRLSNLVKSSGNGNGVTFRSGADTGMESGASGIEIDSAIDRVMQMVRCETCSVIASVLEVQLFNNNSNNLHLRSTPHTG</sequence>
<feature type="disulfide bond" evidence="31">
    <location>
        <begin position="1025"/>
        <end position="1040"/>
    </location>
</feature>
<evidence type="ECO:0000256" key="27">
    <source>
        <dbReference type="ARBA" id="ARBA00046273"/>
    </source>
</evidence>
<dbReference type="Gene3D" id="2.120.10.30">
    <property type="entry name" value="TolB, C-terminal domain"/>
    <property type="match status" value="8"/>
</dbReference>
<dbReference type="SMART" id="SM00192">
    <property type="entry name" value="LDLa"/>
    <property type="match status" value="34"/>
</dbReference>
<keyword evidence="13" id="KW-0677">Repeat</keyword>
<dbReference type="GO" id="GO:0030001">
    <property type="term" value="P:metal ion transport"/>
    <property type="evidence" value="ECO:0007669"/>
    <property type="project" value="UniProtKB-ARBA"/>
</dbReference>
<feature type="disulfide bond" evidence="31">
    <location>
        <begin position="2999"/>
        <end position="3011"/>
    </location>
</feature>
<feature type="disulfide bond" evidence="31">
    <location>
        <begin position="3871"/>
        <end position="3886"/>
    </location>
</feature>
<evidence type="ECO:0000256" key="8">
    <source>
        <dbReference type="ARBA" id="ARBA00022553"/>
    </source>
</evidence>
<keyword evidence="24" id="KW-0325">Glycoprotein</keyword>
<feature type="disulfide bond" evidence="31">
    <location>
        <begin position="227"/>
        <end position="242"/>
    </location>
</feature>
<keyword evidence="6" id="KW-1003">Cell membrane</keyword>
<keyword evidence="12 34" id="KW-0732">Signal</keyword>
<keyword evidence="8" id="KW-0597">Phosphoprotein</keyword>
<feature type="disulfide bond" evidence="31">
    <location>
        <begin position="160"/>
        <end position="175"/>
    </location>
</feature>
<dbReference type="FunFam" id="4.10.400.10:FF:000034">
    <property type="entry name" value="Low-density lipoprotein receptor-related protein 2"/>
    <property type="match status" value="6"/>
</dbReference>
<evidence type="ECO:0000256" key="7">
    <source>
        <dbReference type="ARBA" id="ARBA00022536"/>
    </source>
</evidence>
<dbReference type="FunFam" id="2.120.10.30:FF:000057">
    <property type="entry name" value="Low-density lipoprotein receptor-related protein 2"/>
    <property type="match status" value="1"/>
</dbReference>
<dbReference type="Pfam" id="PF00058">
    <property type="entry name" value="Ldl_recept_b"/>
    <property type="match status" value="14"/>
</dbReference>
<dbReference type="FunFam" id="4.10.400.10:FF:000001">
    <property type="entry name" value="Low-density lipoprotein receptor-related protein 1"/>
    <property type="match status" value="2"/>
</dbReference>
<feature type="repeat" description="LDL-receptor class B" evidence="32">
    <location>
        <begin position="819"/>
        <end position="862"/>
    </location>
</feature>
<dbReference type="SUPFAM" id="SSF63825">
    <property type="entry name" value="YWTD domain"/>
    <property type="match status" value="8"/>
</dbReference>
<name>A0A4W3HNW6_CALMI</name>
<feature type="disulfide bond" evidence="31">
    <location>
        <begin position="3852"/>
        <end position="3864"/>
    </location>
</feature>
<evidence type="ECO:0000256" key="33">
    <source>
        <dbReference type="SAM" id="Phobius"/>
    </source>
</evidence>
<reference evidence="37" key="2">
    <citation type="journal article" date="2007" name="PLoS Biol.">
        <title>Survey sequencing and comparative analysis of the elephant shark (Callorhinchus milii) genome.</title>
        <authorList>
            <person name="Venkatesh B."/>
            <person name="Kirkness E.F."/>
            <person name="Loh Y.H."/>
            <person name="Halpern A.L."/>
            <person name="Lee A.P."/>
            <person name="Johnson J."/>
            <person name="Dandona N."/>
            <person name="Viswanathan L.D."/>
            <person name="Tay A."/>
            <person name="Venter J.C."/>
            <person name="Strausberg R.L."/>
            <person name="Brenner S."/>
        </authorList>
    </citation>
    <scope>NUCLEOTIDE SEQUENCE [LARGE SCALE GENOMIC DNA]</scope>
</reference>
<dbReference type="InterPro" id="IPR036055">
    <property type="entry name" value="LDL_receptor-like_sf"/>
</dbReference>
<feature type="disulfide bond" evidence="31">
    <location>
        <begin position="3518"/>
        <end position="3530"/>
    </location>
</feature>
<comment type="caution">
    <text evidence="31">Lacks conserved residue(s) required for the propagation of feature annotation.</text>
</comment>
<keyword evidence="7" id="KW-0245">EGF-like domain</keyword>